<name>A0A8T0C932_9GAMM</name>
<evidence type="ECO:0000313" key="2">
    <source>
        <dbReference type="Proteomes" id="UP000016480"/>
    </source>
</evidence>
<organism evidence="1 2">
    <name type="scientific">Pseudoalteromonas rubra</name>
    <dbReference type="NCBI Taxonomy" id="43658"/>
    <lineage>
        <taxon>Bacteria</taxon>
        <taxon>Pseudomonadati</taxon>
        <taxon>Pseudomonadota</taxon>
        <taxon>Gammaproteobacteria</taxon>
        <taxon>Alteromonadales</taxon>
        <taxon>Pseudoalteromonadaceae</taxon>
        <taxon>Pseudoalteromonas</taxon>
    </lineage>
</organism>
<reference evidence="1 2" key="1">
    <citation type="journal article" date="2012" name="J. Bacteriol.">
        <title>Genome sequence of the cycloprodigiosin-producing bacterial strain Pseudoalteromonas rubra ATCC 29570(T).</title>
        <authorList>
            <person name="Xie B.B."/>
            <person name="Shu Y.L."/>
            <person name="Qin Q.L."/>
            <person name="Rong J.C."/>
            <person name="Zhang X.Y."/>
            <person name="Chen X.L."/>
            <person name="Zhou B.C."/>
            <person name="Zhang Y.Z."/>
        </authorList>
    </citation>
    <scope>NUCLEOTIDE SEQUENCE [LARGE SCALE GENOMIC DNA]</scope>
    <source>
        <strain evidence="1 2">DSM 6842</strain>
    </source>
</reference>
<dbReference type="EMBL" id="AHCD03000032">
    <property type="protein sequence ID" value="KAF7787206.1"/>
    <property type="molecule type" value="Genomic_DNA"/>
</dbReference>
<protein>
    <submittedName>
        <fullName evidence="1">Uncharacterized protein</fullName>
    </submittedName>
</protein>
<dbReference type="AlphaFoldDB" id="A0A8T0C932"/>
<proteinExistence type="predicted"/>
<gene>
    <name evidence="1" type="ORF">PRUB_a4380</name>
</gene>
<accession>A0A8T0C932</accession>
<comment type="caution">
    <text evidence="1">The sequence shown here is derived from an EMBL/GenBank/DDBJ whole genome shotgun (WGS) entry which is preliminary data.</text>
</comment>
<dbReference type="Proteomes" id="UP000016480">
    <property type="component" value="Unassembled WGS sequence"/>
</dbReference>
<evidence type="ECO:0000313" key="1">
    <source>
        <dbReference type="EMBL" id="KAF7787206.1"/>
    </source>
</evidence>
<sequence length="41" mass="4816">MDAHYREIETQRKRFLVLFGINFLPQKTAQTPHKLPTKTCG</sequence>